<name>A0AAW3ZU15_9BACT</name>
<reference evidence="6 9" key="2">
    <citation type="submission" date="2020-10" db="EMBL/GenBank/DDBJ databases">
        <title>Campylobacter californiensis sp. nov. isolated from cattle and feral swine in California.</title>
        <authorList>
            <person name="Miller W.G."/>
        </authorList>
    </citation>
    <scope>NUCLEOTIDE SEQUENCE [LARGE SCALE GENOMIC DNA]</scope>
    <source>
        <strain evidence="6 9">RM12919</strain>
    </source>
</reference>
<evidence type="ECO:0000256" key="1">
    <source>
        <dbReference type="ARBA" id="ARBA00004141"/>
    </source>
</evidence>
<gene>
    <name evidence="6" type="ORF">CCAL12919_01625</name>
    <name evidence="7" type="ORF">CCAL9337_00905</name>
</gene>
<dbReference type="Pfam" id="PF07264">
    <property type="entry name" value="EI24"/>
    <property type="match status" value="1"/>
</dbReference>
<keyword evidence="2 5" id="KW-0812">Transmembrane</keyword>
<sequence>MLENFRLSYKDFLTKKFITLSILPLVCSVCLLGVGLFIAGSSLGENFMQMSQSGDFGYFNLSKYPLVMQILTNEITTFILSAAFYALGTYVMLVLSVIVALVIAGFLTTVVTNEINKRHYNLEFKPVSTVFTLRLTAKVIVKFLALLIVCLPFIFVPFLHFFIINIPFLYLYHKLLLIDVGSNTLNETKFHIAWLDGGGIWFKLACGLFYLLSLVPLLGLFLQLFFIIFLSHLLFQKQAVSKF</sequence>
<accession>A0AAW3ZU15</accession>
<evidence type="ECO:0000313" key="8">
    <source>
        <dbReference type="Proteomes" id="UP000650616"/>
    </source>
</evidence>
<organism evidence="7 8">
    <name type="scientific">Campylobacter californiensis</name>
    <dbReference type="NCBI Taxonomy" id="1032243"/>
    <lineage>
        <taxon>Bacteria</taxon>
        <taxon>Pseudomonadati</taxon>
        <taxon>Campylobacterota</taxon>
        <taxon>Epsilonproteobacteria</taxon>
        <taxon>Campylobacterales</taxon>
        <taxon>Campylobacteraceae</taxon>
        <taxon>Campylobacter</taxon>
    </lineage>
</organism>
<evidence type="ECO:0000256" key="3">
    <source>
        <dbReference type="ARBA" id="ARBA00022989"/>
    </source>
</evidence>
<dbReference type="Proteomes" id="UP000650616">
    <property type="component" value="Unassembled WGS sequence"/>
</dbReference>
<keyword evidence="8" id="KW-1185">Reference proteome</keyword>
<keyword evidence="4 5" id="KW-0472">Membrane</keyword>
<comment type="subcellular location">
    <subcellularLocation>
        <location evidence="1">Membrane</location>
        <topology evidence="1">Multi-pass membrane protein</topology>
    </subcellularLocation>
</comment>
<evidence type="ECO:0000313" key="7">
    <source>
        <dbReference type="EMBL" id="MBE3607296.1"/>
    </source>
</evidence>
<dbReference type="EMBL" id="JADBHS010000002">
    <property type="protein sequence ID" value="MBE2985837.1"/>
    <property type="molecule type" value="Genomic_DNA"/>
</dbReference>
<feature type="transmembrane region" description="Helical" evidence="5">
    <location>
        <begin position="208"/>
        <end position="235"/>
    </location>
</feature>
<dbReference type="Proteomes" id="UP001318760">
    <property type="component" value="Unassembled WGS sequence"/>
</dbReference>
<keyword evidence="3 5" id="KW-1133">Transmembrane helix</keyword>
<dbReference type="AlphaFoldDB" id="A0AAW3ZU15"/>
<comment type="caution">
    <text evidence="7">The sequence shown here is derived from an EMBL/GenBank/DDBJ whole genome shotgun (WGS) entry which is preliminary data.</text>
</comment>
<evidence type="ECO:0000256" key="4">
    <source>
        <dbReference type="ARBA" id="ARBA00023136"/>
    </source>
</evidence>
<feature type="transmembrane region" description="Helical" evidence="5">
    <location>
        <begin position="143"/>
        <end position="172"/>
    </location>
</feature>
<feature type="transmembrane region" description="Helical" evidence="5">
    <location>
        <begin position="90"/>
        <end position="111"/>
    </location>
</feature>
<dbReference type="EMBL" id="LIWG01000001">
    <property type="protein sequence ID" value="MBE3607296.1"/>
    <property type="molecule type" value="Genomic_DNA"/>
</dbReference>
<dbReference type="RefSeq" id="WP_169999965.1">
    <property type="nucleotide sequence ID" value="NZ_CP012545.1"/>
</dbReference>
<protein>
    <submittedName>
        <fullName evidence="7">EI24 domain-containing protein</fullName>
    </submittedName>
</protein>
<proteinExistence type="predicted"/>
<evidence type="ECO:0000256" key="5">
    <source>
        <dbReference type="SAM" id="Phobius"/>
    </source>
</evidence>
<feature type="transmembrane region" description="Helical" evidence="5">
    <location>
        <begin position="20"/>
        <end position="43"/>
    </location>
</feature>
<dbReference type="InterPro" id="IPR059112">
    <property type="entry name" value="CysZ/EI24"/>
</dbReference>
<evidence type="ECO:0000313" key="6">
    <source>
        <dbReference type="EMBL" id="MBE2985837.1"/>
    </source>
</evidence>
<reference evidence="7 8" key="1">
    <citation type="submission" date="2015-08" db="EMBL/GenBank/DDBJ databases">
        <title>Comparative genomics of the Campylobacter concisus group.</title>
        <authorList>
            <person name="Yee E."/>
            <person name="Chapman M.H."/>
            <person name="Huynh S."/>
            <person name="Bono J.L."/>
            <person name="On S.L."/>
            <person name="St Leger J."/>
            <person name="Foster G."/>
            <person name="Parker C.T."/>
            <person name="Miller W.G."/>
        </authorList>
    </citation>
    <scope>NUCLEOTIDE SEQUENCE [LARGE SCALE GENOMIC DNA]</scope>
    <source>
        <strain evidence="7 8">RM9337</strain>
    </source>
</reference>
<evidence type="ECO:0000256" key="2">
    <source>
        <dbReference type="ARBA" id="ARBA00022692"/>
    </source>
</evidence>
<evidence type="ECO:0000313" key="9">
    <source>
        <dbReference type="Proteomes" id="UP001318760"/>
    </source>
</evidence>